<evidence type="ECO:0000313" key="5">
    <source>
        <dbReference type="Proteomes" id="UP000029843"/>
    </source>
</evidence>
<dbReference type="SUPFAM" id="SSF82171">
    <property type="entry name" value="DPP6 N-terminal domain-like"/>
    <property type="match status" value="1"/>
</dbReference>
<name>A0A099K9G1_COLPS</name>
<dbReference type="PATRIC" id="fig|28229.4.peg.3804"/>
<gene>
    <name evidence="4" type="ORF">ND2E_0327</name>
</gene>
<dbReference type="GO" id="GO:0006508">
    <property type="term" value="P:proteolysis"/>
    <property type="evidence" value="ECO:0007669"/>
    <property type="project" value="InterPro"/>
</dbReference>
<dbReference type="AlphaFoldDB" id="A0A099K9G1"/>
<dbReference type="Proteomes" id="UP000029843">
    <property type="component" value="Unassembled WGS sequence"/>
</dbReference>
<dbReference type="RefSeq" id="WP_052056930.1">
    <property type="nucleotide sequence ID" value="NZ_JQED01000055.1"/>
</dbReference>
<feature type="chain" id="PRO_5001948682" description="Peptidase S9 prolyl oligopeptidase catalytic domain-containing protein" evidence="2">
    <location>
        <begin position="23"/>
        <end position="648"/>
    </location>
</feature>
<dbReference type="PANTHER" id="PTHR42776">
    <property type="entry name" value="SERINE PEPTIDASE S9 FAMILY MEMBER"/>
    <property type="match status" value="1"/>
</dbReference>
<dbReference type="InterPro" id="IPR029058">
    <property type="entry name" value="AB_hydrolase_fold"/>
</dbReference>
<evidence type="ECO:0000256" key="2">
    <source>
        <dbReference type="SAM" id="SignalP"/>
    </source>
</evidence>
<evidence type="ECO:0000256" key="1">
    <source>
        <dbReference type="ARBA" id="ARBA00022801"/>
    </source>
</evidence>
<dbReference type="SUPFAM" id="SSF53474">
    <property type="entry name" value="alpha/beta-Hydrolases"/>
    <property type="match status" value="1"/>
</dbReference>
<dbReference type="GO" id="GO:0004252">
    <property type="term" value="F:serine-type endopeptidase activity"/>
    <property type="evidence" value="ECO:0007669"/>
    <property type="project" value="TreeGrafter"/>
</dbReference>
<accession>A0A099K9G1</accession>
<organism evidence="4 5">
    <name type="scientific">Colwellia psychrerythraea</name>
    <name type="common">Vibrio psychroerythus</name>
    <dbReference type="NCBI Taxonomy" id="28229"/>
    <lineage>
        <taxon>Bacteria</taxon>
        <taxon>Pseudomonadati</taxon>
        <taxon>Pseudomonadota</taxon>
        <taxon>Gammaproteobacteria</taxon>
        <taxon>Alteromonadales</taxon>
        <taxon>Colwelliaceae</taxon>
        <taxon>Colwellia</taxon>
    </lineage>
</organism>
<dbReference type="PANTHER" id="PTHR42776:SF27">
    <property type="entry name" value="DIPEPTIDYL PEPTIDASE FAMILY MEMBER 6"/>
    <property type="match status" value="1"/>
</dbReference>
<reference evidence="4 5" key="1">
    <citation type="submission" date="2014-08" db="EMBL/GenBank/DDBJ databases">
        <title>Genomic and Phenotypic Diversity of Colwellia psychrerythraea strains from Disparate Marine Basins.</title>
        <authorList>
            <person name="Techtmann S.M."/>
            <person name="Stelling S.C."/>
            <person name="Utturkar S.M."/>
            <person name="Alshibli N."/>
            <person name="Harris A."/>
            <person name="Brown S.D."/>
            <person name="Hazen T.C."/>
        </authorList>
    </citation>
    <scope>NUCLEOTIDE SEQUENCE [LARGE SCALE GENOMIC DNA]</scope>
    <source>
        <strain evidence="4 5">ND2E</strain>
    </source>
</reference>
<dbReference type="InterPro" id="IPR001375">
    <property type="entry name" value="Peptidase_S9_cat"/>
</dbReference>
<dbReference type="EMBL" id="JQED01000055">
    <property type="protein sequence ID" value="KGJ86920.1"/>
    <property type="molecule type" value="Genomic_DNA"/>
</dbReference>
<keyword evidence="2" id="KW-0732">Signal</keyword>
<dbReference type="Pfam" id="PF00326">
    <property type="entry name" value="Peptidase_S9"/>
    <property type="match status" value="1"/>
</dbReference>
<proteinExistence type="predicted"/>
<feature type="signal peptide" evidence="2">
    <location>
        <begin position="1"/>
        <end position="22"/>
    </location>
</feature>
<evidence type="ECO:0000313" key="4">
    <source>
        <dbReference type="EMBL" id="KGJ86920.1"/>
    </source>
</evidence>
<comment type="caution">
    <text evidence="4">The sequence shown here is derived from an EMBL/GenBank/DDBJ whole genome shotgun (WGS) entry which is preliminary data.</text>
</comment>
<dbReference type="OrthoDB" id="4269629at2"/>
<sequence length="648" mass="73573" precursor="true">MFIFLRKAILLGFIFISATSYAKNWDGIFERAQYQNAKISPDGKHLAVSVFNKGEASLVFVDSKTLKAVSGSKLPSRLEIYQYYWVNNERVVISLAKRDPWIEEPQPYGELFAINMDGSRGKMIFGYRAGETQTGSFIKKKQSTFGWGKIIDILPEDKKHILISSTPMSTTGERTATVLKLNVYTGVIKRKVVKSPVPFSRFITDSQGQVKFVVGIDGNNDTKLYFRKEGKWQHIPQDIVGSRVQPLFIDASGKSLYTIDDYQQDIKGIFKLNLENFQYKSVYTDKKVNITNVEMTTDKRSAYAVRVDDGYPAYLILNKKHEEAKAFKELLKLFPYSSVNVTSKTKDGQRYVVFVSSDIDPGSLYLLDRESNKLKRLFQFKPEFQSADFAQVEPIKFEASDGSMLNGFFTQAKAKQKGELAPTVVLVHGGPHGVRDYWEFSTQVQYLVSKGYSVLQVNYRGSGGFGANYEKSGYRSWGSRVQQDILDGYQWLVKNNKAADNKVCIMGGSFGAYSAIQSATLYPDVYKCAIANAGIYDLELMFEEGDIQQRRSGMSYLKRVLGTDEQLLKSMSPVNYVEKIQIPIFLAHGEKDKRAPFEHAERLRAALDKEKKAYEWFVIGDESHGFFNPENQRAYMKQVVGFLDKHLL</sequence>
<feature type="domain" description="Peptidase S9 prolyl oligopeptidase catalytic" evidence="3">
    <location>
        <begin position="438"/>
        <end position="647"/>
    </location>
</feature>
<keyword evidence="1" id="KW-0378">Hydrolase</keyword>
<protein>
    <recommendedName>
        <fullName evidence="3">Peptidase S9 prolyl oligopeptidase catalytic domain-containing protein</fullName>
    </recommendedName>
</protein>
<dbReference type="Gene3D" id="3.40.50.1820">
    <property type="entry name" value="alpha/beta hydrolase"/>
    <property type="match status" value="1"/>
</dbReference>
<evidence type="ECO:0000259" key="3">
    <source>
        <dbReference type="Pfam" id="PF00326"/>
    </source>
</evidence>